<dbReference type="PANTHER" id="PTHR22935">
    <property type="entry name" value="PENICILLIN-BINDING PROTEIN"/>
    <property type="match status" value="1"/>
</dbReference>
<evidence type="ECO:0000259" key="2">
    <source>
        <dbReference type="Pfam" id="PF00144"/>
    </source>
</evidence>
<feature type="domain" description="Beta-lactamase-related" evidence="2">
    <location>
        <begin position="94"/>
        <end position="412"/>
    </location>
</feature>
<gene>
    <name evidence="4" type="ORF">SUNI508_11985</name>
</gene>
<dbReference type="EMBL" id="JARVKF010000441">
    <property type="protein sequence ID" value="KAK9413209.1"/>
    <property type="molecule type" value="Genomic_DNA"/>
</dbReference>
<evidence type="ECO:0000256" key="1">
    <source>
        <dbReference type="SAM" id="SignalP"/>
    </source>
</evidence>
<feature type="chain" id="PRO_5045793739" evidence="1">
    <location>
        <begin position="23"/>
        <end position="600"/>
    </location>
</feature>
<feature type="signal peptide" evidence="1">
    <location>
        <begin position="1"/>
        <end position="22"/>
    </location>
</feature>
<comment type="caution">
    <text evidence="4">The sequence shown here is derived from an EMBL/GenBank/DDBJ whole genome shotgun (WGS) entry which is preliminary data.</text>
</comment>
<dbReference type="SUPFAM" id="SSF56601">
    <property type="entry name" value="beta-lactamase/transpeptidase-like"/>
    <property type="match status" value="1"/>
</dbReference>
<sequence>MVACGRSCFALVATFALQHATAKHYCPPAGPVLPAARAPSTHKVVQEGVADLLRALETYSGYLPHTAMSVSAKSLHETKPFASIQITPSGGLNTSGTVDITDETVYRVSSISKIFPVYALLQLSVNFEDPITTYVPRLKGIETDDPISPIATVDWDHVTIGSLASHLSGISAEFGVDLAGRPGPPFPGFPVLAGPSKPACAITGFESEALQACTSEDFFRDFGVRHPVFAPYTTAVYSNVGIFLLSQVVEAVSKVPYESYIRENILAPLGMTNTTISKPPSHTSWGAIPHNHTAWGLDLGFENAAGGVYSNTKDLIAFGDSILSSKLLHPATTNRWLKPAGFTPSAGVLVGHGWEILRAKNLTGDERITPAFYKSGHLPGYQAALILVPDYDLVLTILLAGPADEADEALEFYYRSRFIQRMVPVLDQAAKDEASAKYSGTYVDDETDSRLVLGTDDGPGLSVKEYVVRGVNMMFGPQGNPASIRYYPSNLHTPTHEAWRSVTVTKTADELSQQDASLIWDQSSCPTFGTLDRLGYGYKALDEVIFKVDELSGTSSEIELRALQVTLKKVENVKTSAKGSLGSVEELIALCQQLNTIGLV</sequence>
<dbReference type="InterPro" id="IPR001466">
    <property type="entry name" value="Beta-lactam-related"/>
</dbReference>
<feature type="domain" description="Beta-lactamase-like ARB-00930-like C-terminal" evidence="3">
    <location>
        <begin position="430"/>
        <end position="570"/>
    </location>
</feature>
<proteinExistence type="predicted"/>
<dbReference type="InterPro" id="IPR051478">
    <property type="entry name" value="Beta-lactamase-like_AB/R"/>
</dbReference>
<keyword evidence="5" id="KW-1185">Reference proteome</keyword>
<evidence type="ECO:0000313" key="4">
    <source>
        <dbReference type="EMBL" id="KAK9413209.1"/>
    </source>
</evidence>
<reference evidence="4 5" key="1">
    <citation type="journal article" date="2024" name="J. Plant Pathol.">
        <title>Sequence and assembly of the genome of Seiridium unicorne, isolate CBS 538.82, causal agent of cypress canker disease.</title>
        <authorList>
            <person name="Scali E."/>
            <person name="Rocca G.D."/>
            <person name="Danti R."/>
            <person name="Garbelotto M."/>
            <person name="Barberini S."/>
            <person name="Baroncelli R."/>
            <person name="Emiliani G."/>
        </authorList>
    </citation>
    <scope>NUCLEOTIDE SEQUENCE [LARGE SCALE GENOMIC DNA]</scope>
    <source>
        <strain evidence="4 5">BM-138-508</strain>
    </source>
</reference>
<dbReference type="Pfam" id="PF26335">
    <property type="entry name" value="ARB_00930_C"/>
    <property type="match status" value="1"/>
</dbReference>
<dbReference type="InterPro" id="IPR058664">
    <property type="entry name" value="ARB_00930-like_C"/>
</dbReference>
<keyword evidence="1" id="KW-0732">Signal</keyword>
<organism evidence="4 5">
    <name type="scientific">Seiridium unicorne</name>
    <dbReference type="NCBI Taxonomy" id="138068"/>
    <lineage>
        <taxon>Eukaryota</taxon>
        <taxon>Fungi</taxon>
        <taxon>Dikarya</taxon>
        <taxon>Ascomycota</taxon>
        <taxon>Pezizomycotina</taxon>
        <taxon>Sordariomycetes</taxon>
        <taxon>Xylariomycetidae</taxon>
        <taxon>Amphisphaeriales</taxon>
        <taxon>Sporocadaceae</taxon>
        <taxon>Seiridium</taxon>
    </lineage>
</organism>
<dbReference type="InterPro" id="IPR012338">
    <property type="entry name" value="Beta-lactam/transpept-like"/>
</dbReference>
<evidence type="ECO:0000259" key="3">
    <source>
        <dbReference type="Pfam" id="PF26335"/>
    </source>
</evidence>
<accession>A0ABR2UF42</accession>
<evidence type="ECO:0000313" key="5">
    <source>
        <dbReference type="Proteomes" id="UP001408356"/>
    </source>
</evidence>
<dbReference type="Pfam" id="PF00144">
    <property type="entry name" value="Beta-lactamase"/>
    <property type="match status" value="1"/>
</dbReference>
<dbReference type="Gene3D" id="3.40.710.10">
    <property type="entry name" value="DD-peptidase/beta-lactamase superfamily"/>
    <property type="match status" value="1"/>
</dbReference>
<protein>
    <submittedName>
        <fullName evidence="4">Beta-lactamase/transpeptidase-like protein</fullName>
    </submittedName>
</protein>
<name>A0ABR2UF42_9PEZI</name>
<dbReference type="Proteomes" id="UP001408356">
    <property type="component" value="Unassembled WGS sequence"/>
</dbReference>
<dbReference type="PANTHER" id="PTHR22935:SF97">
    <property type="entry name" value="BETA-LACTAMASE-RELATED DOMAIN-CONTAINING PROTEIN"/>
    <property type="match status" value="1"/>
</dbReference>